<proteinExistence type="predicted"/>
<dbReference type="Proteomes" id="UP000753908">
    <property type="component" value="Unassembled WGS sequence"/>
</dbReference>
<evidence type="ECO:0000313" key="2">
    <source>
        <dbReference type="EMBL" id="MBW4547932.1"/>
    </source>
</evidence>
<dbReference type="Pfam" id="PF26394">
    <property type="entry name" value="Psb34"/>
    <property type="match status" value="1"/>
</dbReference>
<reference evidence="2" key="1">
    <citation type="submission" date="2021-05" db="EMBL/GenBank/DDBJ databases">
        <authorList>
            <person name="Pietrasiak N."/>
            <person name="Ward R."/>
            <person name="Stajich J.E."/>
            <person name="Kurbessoian T."/>
        </authorList>
    </citation>
    <scope>NUCLEOTIDE SEQUENCE</scope>
    <source>
        <strain evidence="2">CPER-KK1</strain>
    </source>
</reference>
<feature type="compositionally biased region" description="Polar residues" evidence="1">
    <location>
        <begin position="1"/>
        <end position="11"/>
    </location>
</feature>
<name>A0A951UCG8_9CYAN</name>
<gene>
    <name evidence="2" type="ORF">KME25_26330</name>
</gene>
<feature type="region of interest" description="Disordered" evidence="1">
    <location>
        <begin position="87"/>
        <end position="138"/>
    </location>
</feature>
<comment type="caution">
    <text evidence="2">The sequence shown here is derived from an EMBL/GenBank/DDBJ whole genome shotgun (WGS) entry which is preliminary data.</text>
</comment>
<evidence type="ECO:0000313" key="3">
    <source>
        <dbReference type="Proteomes" id="UP000753908"/>
    </source>
</evidence>
<feature type="compositionally biased region" description="Basic and acidic residues" evidence="1">
    <location>
        <begin position="96"/>
        <end position="110"/>
    </location>
</feature>
<dbReference type="AlphaFoldDB" id="A0A951UCG8"/>
<accession>A0A951UCG8</accession>
<evidence type="ECO:0000256" key="1">
    <source>
        <dbReference type="SAM" id="MobiDB-lite"/>
    </source>
</evidence>
<protein>
    <submittedName>
        <fullName evidence="2">Uncharacterized protein</fullName>
    </submittedName>
</protein>
<sequence length="138" mass="15071">MANEKGVNQETLPKKEVGADVDTYDRGIVPAETAARKEREGSEFKTSIDKSDEAAPSTNDQTDSESLDSTGGYTVDKEGLVNNYAIEPEMYVNEPGDLRGKEEDLEAERVEELEEVNQDKDGDLTLDGDQRGKGPGMV</sequence>
<feature type="compositionally biased region" description="Basic and acidic residues" evidence="1">
    <location>
        <begin position="117"/>
        <end position="132"/>
    </location>
</feature>
<reference evidence="2" key="2">
    <citation type="journal article" date="2022" name="Microbiol. Resour. Announc.">
        <title>Metagenome Sequencing to Explore Phylogenomics of Terrestrial Cyanobacteria.</title>
        <authorList>
            <person name="Ward R.D."/>
            <person name="Stajich J.E."/>
            <person name="Johansen J.R."/>
            <person name="Huntemann M."/>
            <person name="Clum A."/>
            <person name="Foster B."/>
            <person name="Foster B."/>
            <person name="Roux S."/>
            <person name="Palaniappan K."/>
            <person name="Varghese N."/>
            <person name="Mukherjee S."/>
            <person name="Reddy T.B.K."/>
            <person name="Daum C."/>
            <person name="Copeland A."/>
            <person name="Chen I.A."/>
            <person name="Ivanova N.N."/>
            <person name="Kyrpides N.C."/>
            <person name="Shapiro N."/>
            <person name="Eloe-Fadrosh E.A."/>
            <person name="Pietrasiak N."/>
        </authorList>
    </citation>
    <scope>NUCLEOTIDE SEQUENCE</scope>
    <source>
        <strain evidence="2">CPER-KK1</strain>
    </source>
</reference>
<feature type="compositionally biased region" description="Basic and acidic residues" evidence="1">
    <location>
        <begin position="34"/>
        <end position="53"/>
    </location>
</feature>
<feature type="region of interest" description="Disordered" evidence="1">
    <location>
        <begin position="1"/>
        <end position="75"/>
    </location>
</feature>
<dbReference type="EMBL" id="JAHHIF010000051">
    <property type="protein sequence ID" value="MBW4547932.1"/>
    <property type="molecule type" value="Genomic_DNA"/>
</dbReference>
<dbReference type="InterPro" id="IPR048028">
    <property type="entry name" value="Psb34-like"/>
</dbReference>
<organism evidence="2 3">
    <name type="scientific">Symplocastrum torsivum CPER-KK1</name>
    <dbReference type="NCBI Taxonomy" id="450513"/>
    <lineage>
        <taxon>Bacteria</taxon>
        <taxon>Bacillati</taxon>
        <taxon>Cyanobacteriota</taxon>
        <taxon>Cyanophyceae</taxon>
        <taxon>Oscillatoriophycideae</taxon>
        <taxon>Oscillatoriales</taxon>
        <taxon>Microcoleaceae</taxon>
        <taxon>Symplocastrum</taxon>
    </lineage>
</organism>